<comment type="caution">
    <text evidence="2">The sequence shown here is derived from an EMBL/GenBank/DDBJ whole genome shotgun (WGS) entry which is preliminary data.</text>
</comment>
<organism evidence="2 3">
    <name type="scientific">Microvirga arsenatis</name>
    <dbReference type="NCBI Taxonomy" id="2692265"/>
    <lineage>
        <taxon>Bacteria</taxon>
        <taxon>Pseudomonadati</taxon>
        <taxon>Pseudomonadota</taxon>
        <taxon>Alphaproteobacteria</taxon>
        <taxon>Hyphomicrobiales</taxon>
        <taxon>Methylobacteriaceae</taxon>
        <taxon>Microvirga</taxon>
    </lineage>
</organism>
<reference evidence="2 3" key="1">
    <citation type="submission" date="2020-01" db="EMBL/GenBank/DDBJ databases">
        <title>Microvirga sp. nov., an arsenate reduction bacterium isolated from Tibet hotspring sediments.</title>
        <authorList>
            <person name="Yuan C.-G."/>
        </authorList>
    </citation>
    <scope>NUCLEOTIDE SEQUENCE [LARGE SCALE GENOMIC DNA]</scope>
    <source>
        <strain evidence="2 3">SYSU G3D203</strain>
    </source>
</reference>
<protein>
    <recommendedName>
        <fullName evidence="4">Secreted protein</fullName>
    </recommendedName>
</protein>
<gene>
    <name evidence="2" type="ORF">GR303_05605</name>
</gene>
<accession>A0ABW9YWE9</accession>
<evidence type="ECO:0000256" key="1">
    <source>
        <dbReference type="SAM" id="SignalP"/>
    </source>
</evidence>
<proteinExistence type="predicted"/>
<dbReference type="EMBL" id="JAAAXJ010000002">
    <property type="protein sequence ID" value="NBJ23830.1"/>
    <property type="molecule type" value="Genomic_DNA"/>
</dbReference>
<evidence type="ECO:0000313" key="3">
    <source>
        <dbReference type="Proteomes" id="UP000818323"/>
    </source>
</evidence>
<keyword evidence="3" id="KW-1185">Reference proteome</keyword>
<dbReference type="Proteomes" id="UP000818323">
    <property type="component" value="Unassembled WGS sequence"/>
</dbReference>
<feature type="chain" id="PRO_5046560619" description="Secreted protein" evidence="1">
    <location>
        <begin position="21"/>
        <end position="137"/>
    </location>
</feature>
<evidence type="ECO:0000313" key="2">
    <source>
        <dbReference type="EMBL" id="NBJ23830.1"/>
    </source>
</evidence>
<keyword evidence="1" id="KW-0732">Signal</keyword>
<feature type="signal peptide" evidence="1">
    <location>
        <begin position="1"/>
        <end position="20"/>
    </location>
</feature>
<sequence>MVVVRAVASLLALFPAGVHAQSFCKVDHFIYVPGQAVETTMKTVVASVKRTSAVPGAQPWNWCNLHFQSNNPFYRPIEVTKKPAMGEVAHGSYSIRYRSNKAGTDSFVFMLHQSDARTNAVRATPVTVRVEVVEAPF</sequence>
<name>A0ABW9YWE9_9HYPH</name>
<dbReference type="RefSeq" id="WP_161720997.1">
    <property type="nucleotide sequence ID" value="NZ_JAAAXI010000001.1"/>
</dbReference>
<evidence type="ECO:0008006" key="4">
    <source>
        <dbReference type="Google" id="ProtNLM"/>
    </source>
</evidence>